<dbReference type="EMBL" id="GG662830">
    <property type="protein sequence ID" value="EWS76122.1"/>
    <property type="molecule type" value="Genomic_DNA"/>
</dbReference>
<dbReference type="InterPro" id="IPR027417">
    <property type="entry name" value="P-loop_NTPase"/>
</dbReference>
<proteinExistence type="predicted"/>
<keyword evidence="2" id="KW-1185">Reference proteome</keyword>
<name>W7XEI6_TETTS</name>
<protein>
    <submittedName>
        <fullName evidence="1">Uncharacterized protein</fullName>
    </submittedName>
</protein>
<dbReference type="GeneID" id="24438096"/>
<dbReference type="KEGG" id="tet:TTHERM_000264719"/>
<reference evidence="2" key="1">
    <citation type="journal article" date="2006" name="PLoS Biol.">
        <title>Macronuclear genome sequence of the ciliate Tetrahymena thermophila, a model eukaryote.</title>
        <authorList>
            <person name="Eisen J.A."/>
            <person name="Coyne R.S."/>
            <person name="Wu M."/>
            <person name="Wu D."/>
            <person name="Thiagarajan M."/>
            <person name="Wortman J.R."/>
            <person name="Badger J.H."/>
            <person name="Ren Q."/>
            <person name="Amedeo P."/>
            <person name="Jones K.M."/>
            <person name="Tallon L.J."/>
            <person name="Delcher A.L."/>
            <person name="Salzberg S.L."/>
            <person name="Silva J.C."/>
            <person name="Haas B.J."/>
            <person name="Majoros W.H."/>
            <person name="Farzad M."/>
            <person name="Carlton J.M."/>
            <person name="Smith R.K. Jr."/>
            <person name="Garg J."/>
            <person name="Pearlman R.E."/>
            <person name="Karrer K.M."/>
            <person name="Sun L."/>
            <person name="Manning G."/>
            <person name="Elde N.C."/>
            <person name="Turkewitz A.P."/>
            <person name="Asai D.J."/>
            <person name="Wilkes D.E."/>
            <person name="Wang Y."/>
            <person name="Cai H."/>
            <person name="Collins K."/>
            <person name="Stewart B.A."/>
            <person name="Lee S.R."/>
            <person name="Wilamowska K."/>
            <person name="Weinberg Z."/>
            <person name="Ruzzo W.L."/>
            <person name="Wloga D."/>
            <person name="Gaertig J."/>
            <person name="Frankel J."/>
            <person name="Tsao C.-C."/>
            <person name="Gorovsky M.A."/>
            <person name="Keeling P.J."/>
            <person name="Waller R.F."/>
            <person name="Patron N.J."/>
            <person name="Cherry J.M."/>
            <person name="Stover N.A."/>
            <person name="Krieger C.J."/>
            <person name="del Toro C."/>
            <person name="Ryder H.F."/>
            <person name="Williamson S.C."/>
            <person name="Barbeau R.A."/>
            <person name="Hamilton E.P."/>
            <person name="Orias E."/>
        </authorList>
    </citation>
    <scope>NUCLEOTIDE SEQUENCE [LARGE SCALE GENOMIC DNA]</scope>
    <source>
        <strain evidence="2">SB210</strain>
    </source>
</reference>
<organism evidence="1 2">
    <name type="scientific">Tetrahymena thermophila (strain SB210)</name>
    <dbReference type="NCBI Taxonomy" id="312017"/>
    <lineage>
        <taxon>Eukaryota</taxon>
        <taxon>Sar</taxon>
        <taxon>Alveolata</taxon>
        <taxon>Ciliophora</taxon>
        <taxon>Intramacronucleata</taxon>
        <taxon>Oligohymenophorea</taxon>
        <taxon>Hymenostomatida</taxon>
        <taxon>Tetrahymenina</taxon>
        <taxon>Tetrahymenidae</taxon>
        <taxon>Tetrahymena</taxon>
    </lineage>
</organism>
<evidence type="ECO:0000313" key="1">
    <source>
        <dbReference type="EMBL" id="EWS76122.1"/>
    </source>
</evidence>
<accession>W7XEI6</accession>
<sequence>MSFGRTLKTEHTKEIDIQVCIFGDSASGKSSIISCFCNRNDNDYKDQVVELVNLNERFLIQECSNKQQIPIICDRSTNLIITCDLIKVIQNHTLESKLISDYISEFKDLSSHIILVGTKSDLVQSYQMNMQNEDNFDISLQNQRAAQLSNDQNQFKQFLEEPKRNPNQKRSSSLLIQSKKQIQQHPSQVLKKIANNYGIQYIESSSKDSNSINLIFQLSLGNIQQELFMKEYKQGMKNQTQINQKTTKENPVVNKNISSIHLNSNSDDKEDETFYYSSCF</sequence>
<dbReference type="RefSeq" id="XP_012651362.1">
    <property type="nucleotide sequence ID" value="XM_012795908.1"/>
</dbReference>
<dbReference type="Proteomes" id="UP000009168">
    <property type="component" value="Unassembled WGS sequence"/>
</dbReference>
<dbReference type="PRINTS" id="PR00449">
    <property type="entry name" value="RASTRNSFRMNG"/>
</dbReference>
<dbReference type="Gene3D" id="3.40.50.300">
    <property type="entry name" value="P-loop containing nucleotide triphosphate hydrolases"/>
    <property type="match status" value="1"/>
</dbReference>
<dbReference type="AlphaFoldDB" id="W7XEI6"/>
<evidence type="ECO:0000313" key="2">
    <source>
        <dbReference type="Proteomes" id="UP000009168"/>
    </source>
</evidence>
<dbReference type="InParanoid" id="W7XEI6"/>
<dbReference type="SUPFAM" id="SSF52540">
    <property type="entry name" value="P-loop containing nucleoside triphosphate hydrolases"/>
    <property type="match status" value="1"/>
</dbReference>
<gene>
    <name evidence="1" type="ORF">TTHERM_000264719</name>
</gene>